<organism evidence="2 3">
    <name type="scientific">Fusobacterium hominis</name>
    <dbReference type="NCBI Taxonomy" id="2764326"/>
    <lineage>
        <taxon>Bacteria</taxon>
        <taxon>Fusobacteriati</taxon>
        <taxon>Fusobacteriota</taxon>
        <taxon>Fusobacteriia</taxon>
        <taxon>Fusobacteriales</taxon>
        <taxon>Fusobacteriaceae</taxon>
        <taxon>Fusobacterium</taxon>
    </lineage>
</organism>
<feature type="domain" description="FMN-binding" evidence="1">
    <location>
        <begin position="41"/>
        <end position="119"/>
    </location>
</feature>
<dbReference type="KEGG" id="fho:H9Q81_07330"/>
<evidence type="ECO:0000259" key="1">
    <source>
        <dbReference type="SMART" id="SM00900"/>
    </source>
</evidence>
<dbReference type="InterPro" id="IPR007329">
    <property type="entry name" value="FMN-bd"/>
</dbReference>
<name>A0A7G9GZL0_9FUSO</name>
<dbReference type="GO" id="GO:0016020">
    <property type="term" value="C:membrane"/>
    <property type="evidence" value="ECO:0007669"/>
    <property type="project" value="InterPro"/>
</dbReference>
<dbReference type="Proteomes" id="UP000515913">
    <property type="component" value="Chromosome"/>
</dbReference>
<accession>A0A7G9GZL0</accession>
<protein>
    <submittedName>
        <fullName evidence="2">FMN-binding protein</fullName>
    </submittedName>
</protein>
<dbReference type="EMBL" id="CP060637">
    <property type="protein sequence ID" value="QNM16242.1"/>
    <property type="molecule type" value="Genomic_DNA"/>
</dbReference>
<dbReference type="Gene3D" id="3.90.1010.20">
    <property type="match status" value="1"/>
</dbReference>
<dbReference type="GO" id="GO:0010181">
    <property type="term" value="F:FMN binding"/>
    <property type="evidence" value="ECO:0007669"/>
    <property type="project" value="InterPro"/>
</dbReference>
<sequence length="120" mass="12965">MDVNVEKIRKYCVIAFIAVGLAALVMEKINAPEVYEGQGEGFSDTIVVQVAAKKENGKLKVYDVKYQHGDTDEIATPAIEELIAKLKETHDASTLDAVSGASYTSEGFIEAVNDALSKVQ</sequence>
<dbReference type="Pfam" id="PF04205">
    <property type="entry name" value="FMN_bind"/>
    <property type="match status" value="1"/>
</dbReference>
<evidence type="ECO:0000313" key="2">
    <source>
        <dbReference type="EMBL" id="QNM16242.1"/>
    </source>
</evidence>
<proteinExistence type="predicted"/>
<dbReference type="AlphaFoldDB" id="A0A7G9GZL0"/>
<reference evidence="2 3" key="1">
    <citation type="submission" date="2020-08" db="EMBL/GenBank/DDBJ databases">
        <authorList>
            <person name="Liu C."/>
            <person name="Sun Q."/>
        </authorList>
    </citation>
    <scope>NUCLEOTIDE SEQUENCE [LARGE SCALE GENOMIC DNA]</scope>
    <source>
        <strain evidence="2 3">NSJ-57</strain>
    </source>
</reference>
<gene>
    <name evidence="2" type="ORF">H9Q81_07330</name>
</gene>
<keyword evidence="3" id="KW-1185">Reference proteome</keyword>
<evidence type="ECO:0000313" key="3">
    <source>
        <dbReference type="Proteomes" id="UP000515913"/>
    </source>
</evidence>
<dbReference type="SMART" id="SM00900">
    <property type="entry name" value="FMN_bind"/>
    <property type="match status" value="1"/>
</dbReference>